<evidence type="ECO:0000256" key="6">
    <source>
        <dbReference type="ARBA" id="ARBA00022729"/>
    </source>
</evidence>
<feature type="transmembrane region" description="Helical" evidence="16">
    <location>
        <begin position="764"/>
        <end position="786"/>
    </location>
</feature>
<keyword evidence="4" id="KW-0153">Cholesterol metabolism</keyword>
<dbReference type="STRING" id="35570.A0A1I8PCD8"/>
<dbReference type="PANTHER" id="PTHR45727:SF2">
    <property type="entry name" value="NPC INTRACELLULAR CHOLESTEROL TRANSPORTER 1"/>
    <property type="match status" value="1"/>
</dbReference>
<evidence type="ECO:0000256" key="14">
    <source>
        <dbReference type="ARBA" id="ARBA00023221"/>
    </source>
</evidence>
<feature type="domain" description="SSD" evidence="17">
    <location>
        <begin position="700"/>
        <end position="865"/>
    </location>
</feature>
<dbReference type="GO" id="GO:0015485">
    <property type="term" value="F:cholesterol binding"/>
    <property type="evidence" value="ECO:0007669"/>
    <property type="project" value="TreeGrafter"/>
</dbReference>
<dbReference type="InterPro" id="IPR000731">
    <property type="entry name" value="SSD"/>
</dbReference>
<dbReference type="GO" id="GO:0030299">
    <property type="term" value="P:intestinal cholesterol absorption"/>
    <property type="evidence" value="ECO:0007669"/>
    <property type="project" value="TreeGrafter"/>
</dbReference>
<gene>
    <name evidence="18" type="primary">106083284</name>
</gene>
<keyword evidence="10 16" id="KW-0472">Membrane</keyword>
<keyword evidence="6" id="KW-0732">Signal</keyword>
<keyword evidence="7 16" id="KW-1133">Transmembrane helix</keyword>
<feature type="transmembrane region" description="Helical" evidence="16">
    <location>
        <begin position="304"/>
        <end position="327"/>
    </location>
</feature>
<keyword evidence="13" id="KW-0325">Glycoprotein</keyword>
<dbReference type="GO" id="GO:0008203">
    <property type="term" value="P:cholesterol metabolic process"/>
    <property type="evidence" value="ECO:0007669"/>
    <property type="project" value="UniProtKB-KW"/>
</dbReference>
<dbReference type="KEGG" id="scac:106083284"/>
<dbReference type="OrthoDB" id="6510177at2759"/>
<dbReference type="Proteomes" id="UP000095300">
    <property type="component" value="Unassembled WGS sequence"/>
</dbReference>
<feature type="transmembrane region" description="Helical" evidence="16">
    <location>
        <begin position="807"/>
        <end position="829"/>
    </location>
</feature>
<feature type="transmembrane region" description="Helical" evidence="16">
    <location>
        <begin position="1213"/>
        <end position="1233"/>
    </location>
</feature>
<comment type="subcellular location">
    <subcellularLocation>
        <location evidence="1">Endomembrane system</location>
        <topology evidence="1">Multi-pass membrane protein</topology>
    </subcellularLocation>
</comment>
<dbReference type="InterPro" id="IPR053958">
    <property type="entry name" value="HMGCR/SNAP/NPC1-like_SSD"/>
</dbReference>
<reference evidence="18" key="2">
    <citation type="submission" date="2020-05" db="UniProtKB">
        <authorList>
            <consortium name="EnsemblMetazoa"/>
        </authorList>
    </citation>
    <scope>IDENTIFICATION</scope>
    <source>
        <strain evidence="18">USDA</strain>
    </source>
</reference>
<evidence type="ECO:0000256" key="16">
    <source>
        <dbReference type="SAM" id="Phobius"/>
    </source>
</evidence>
<feature type="transmembrane region" description="Helical" evidence="16">
    <location>
        <begin position="1187"/>
        <end position="1206"/>
    </location>
</feature>
<evidence type="ECO:0000256" key="4">
    <source>
        <dbReference type="ARBA" id="ARBA00022548"/>
    </source>
</evidence>
<evidence type="ECO:0000256" key="3">
    <source>
        <dbReference type="ARBA" id="ARBA00022448"/>
    </source>
</evidence>
<comment type="catalytic activity">
    <reaction evidence="15">
        <text>cholesterol(in) = cholesterol(out)</text>
        <dbReference type="Rhea" id="RHEA:39747"/>
        <dbReference type="ChEBI" id="CHEBI:16113"/>
    </reaction>
</comment>
<keyword evidence="8" id="KW-0445">Lipid transport</keyword>
<dbReference type="GO" id="GO:0030301">
    <property type="term" value="P:cholesterol transport"/>
    <property type="evidence" value="ECO:0007669"/>
    <property type="project" value="UniProtKB-ARBA"/>
</dbReference>
<evidence type="ECO:0000313" key="18">
    <source>
        <dbReference type="EnsemblMetazoa" id="SCAU006791-PC"/>
    </source>
</evidence>
<evidence type="ECO:0000256" key="5">
    <source>
        <dbReference type="ARBA" id="ARBA00022692"/>
    </source>
</evidence>
<evidence type="ECO:0000256" key="7">
    <source>
        <dbReference type="ARBA" id="ARBA00022989"/>
    </source>
</evidence>
<evidence type="ECO:0000256" key="13">
    <source>
        <dbReference type="ARBA" id="ARBA00023180"/>
    </source>
</evidence>
<keyword evidence="12" id="KW-1207">Sterol metabolism</keyword>
<dbReference type="InterPro" id="IPR053956">
    <property type="entry name" value="NPC1_MLD"/>
</dbReference>
<accession>A0A1I8PCD8</accession>
<dbReference type="EnsemblMetazoa" id="SCAU006791-RD">
    <property type="protein sequence ID" value="SCAU006791-PD"/>
    <property type="gene ID" value="SCAU006791"/>
</dbReference>
<organism evidence="18 19">
    <name type="scientific">Stomoxys calcitrans</name>
    <name type="common">Stable fly</name>
    <name type="synonym">Conops calcitrans</name>
    <dbReference type="NCBI Taxonomy" id="35570"/>
    <lineage>
        <taxon>Eukaryota</taxon>
        <taxon>Metazoa</taxon>
        <taxon>Ecdysozoa</taxon>
        <taxon>Arthropoda</taxon>
        <taxon>Hexapoda</taxon>
        <taxon>Insecta</taxon>
        <taxon>Pterygota</taxon>
        <taxon>Neoptera</taxon>
        <taxon>Endopterygota</taxon>
        <taxon>Diptera</taxon>
        <taxon>Brachycera</taxon>
        <taxon>Muscomorpha</taxon>
        <taxon>Muscoidea</taxon>
        <taxon>Muscidae</taxon>
        <taxon>Stomoxys</taxon>
    </lineage>
</organism>
<dbReference type="GO" id="GO:0012505">
    <property type="term" value="C:endomembrane system"/>
    <property type="evidence" value="ECO:0007669"/>
    <property type="project" value="UniProtKB-SubCell"/>
</dbReference>
<evidence type="ECO:0000313" key="19">
    <source>
        <dbReference type="Proteomes" id="UP000095300"/>
    </source>
</evidence>
<keyword evidence="11" id="KW-1015">Disulfide bond</keyword>
<keyword evidence="3" id="KW-0813">Transport</keyword>
<feature type="transmembrane region" description="Helical" evidence="16">
    <location>
        <begin position="1316"/>
        <end position="1339"/>
    </location>
</feature>
<evidence type="ECO:0000256" key="15">
    <source>
        <dbReference type="ARBA" id="ARBA00034049"/>
    </source>
</evidence>
<dbReference type="GO" id="GO:0005319">
    <property type="term" value="F:lipid transporter activity"/>
    <property type="evidence" value="ECO:0007669"/>
    <property type="project" value="InterPro"/>
</dbReference>
<feature type="transmembrane region" description="Helical" evidence="16">
    <location>
        <begin position="1239"/>
        <end position="1261"/>
    </location>
</feature>
<dbReference type="Pfam" id="PF22314">
    <property type="entry name" value="NPC1_MLD"/>
    <property type="match status" value="1"/>
</dbReference>
<keyword evidence="5 16" id="KW-0812">Transmembrane</keyword>
<keyword evidence="14" id="KW-0753">Steroid metabolism</keyword>
<evidence type="ECO:0000259" key="17">
    <source>
        <dbReference type="PROSITE" id="PS50156"/>
    </source>
</evidence>
<feature type="transmembrane region" description="Helical" evidence="16">
    <location>
        <begin position="915"/>
        <end position="935"/>
    </location>
</feature>
<dbReference type="PROSITE" id="PS50156">
    <property type="entry name" value="SSD"/>
    <property type="match status" value="1"/>
</dbReference>
<dbReference type="GO" id="GO:0042632">
    <property type="term" value="P:cholesterol homeostasis"/>
    <property type="evidence" value="ECO:0007669"/>
    <property type="project" value="TreeGrafter"/>
</dbReference>
<dbReference type="Pfam" id="PF16414">
    <property type="entry name" value="NPC1_N"/>
    <property type="match status" value="1"/>
</dbReference>
<evidence type="ECO:0000256" key="2">
    <source>
        <dbReference type="ARBA" id="ARBA00005585"/>
    </source>
</evidence>
<dbReference type="EnsemblMetazoa" id="SCAU006791-RE">
    <property type="protein sequence ID" value="SCAU006791-PE"/>
    <property type="gene ID" value="SCAU006791"/>
</dbReference>
<feature type="transmembrane region" description="Helical" evidence="16">
    <location>
        <begin position="841"/>
        <end position="865"/>
    </location>
</feature>
<dbReference type="EnsemblMetazoa" id="SCAU006791-RC">
    <property type="protein sequence ID" value="SCAU006791-PC"/>
    <property type="gene ID" value="SCAU006791"/>
</dbReference>
<dbReference type="SUPFAM" id="SSF82866">
    <property type="entry name" value="Multidrug efflux transporter AcrB transmembrane domain"/>
    <property type="match status" value="2"/>
</dbReference>
<feature type="transmembrane region" description="Helical" evidence="16">
    <location>
        <begin position="734"/>
        <end position="758"/>
    </location>
</feature>
<evidence type="ECO:0000256" key="11">
    <source>
        <dbReference type="ARBA" id="ARBA00023157"/>
    </source>
</evidence>
<feature type="transmembrane region" description="Helical" evidence="16">
    <location>
        <begin position="1282"/>
        <end position="1304"/>
    </location>
</feature>
<dbReference type="FunFam" id="1.20.1640.10:FF:000010">
    <property type="entry name" value="NPC intracellular cholesterol transporter 1"/>
    <property type="match status" value="1"/>
</dbReference>
<dbReference type="GO" id="GO:0005886">
    <property type="term" value="C:plasma membrane"/>
    <property type="evidence" value="ECO:0007669"/>
    <property type="project" value="TreeGrafter"/>
</dbReference>
<feature type="transmembrane region" description="Helical" evidence="16">
    <location>
        <begin position="701"/>
        <end position="722"/>
    </location>
</feature>
<dbReference type="VEuPathDB" id="VectorBase:SCAU006791"/>
<evidence type="ECO:0000256" key="12">
    <source>
        <dbReference type="ARBA" id="ARBA00023166"/>
    </source>
</evidence>
<reference evidence="19" key="1">
    <citation type="submission" date="2015-05" db="EMBL/GenBank/DDBJ databases">
        <authorList>
            <person name="Wilson R.K."/>
            <person name="Warren W.C."/>
            <person name="Olafson P."/>
        </authorList>
    </citation>
    <scope>NUCLEOTIDE SEQUENCE [LARGE SCALE GENOMIC DNA]</scope>
    <source>
        <strain evidence="19">USDA</strain>
    </source>
</reference>
<dbReference type="NCBIfam" id="TIGR00917">
    <property type="entry name" value="2A060601"/>
    <property type="match status" value="1"/>
</dbReference>
<sequence>MMAEPDSRSLRTTSRRNIASSNLSSTSSSCISFSLSLRPTLLHIICFTVIFSNLIAPSTQDCIWYGVCNVDNFERSQYCSYNGTAKPISEEGRQFLKERCGHLLENDATDFCCDSKQVEILNKNIKLAANFLDRCPSCMSNLVRHLCEFTCSPRQSEFMHVVETETSADGKLYVNNIDLHITANYTNSTYKSCSQVSVPSTGQLAMDIVCGDHTASRCSATKWFTYMGDSSNLYVPFQITYVQHQNSSSIIDGYRPLDPRTVPCSSPLNDKTPACSCTDCEASCPIPPPEPPAPQPFMIGGFDAFTVIMIAVFVVGSLLFLMGVCLFPSKNMDVLVGGGLMDNRYSTSFGRRYTGAHAVNNVLATEEDSPLQSKISTDGNEVDGPNHDSIDVVVESESGYFEHLGAKTEKYLEEFFTAWGKLFATYPWLTLLGGLVLVAALGTGIKFLHVTTDPVELWASPQSRSRVEREFFDSKFQPFYRIEQIIIKAVDLPDIIHNTSNGPIQFGPVFDKQFLTDVYHLQEDIKNLGKGIENATMLKDICYAPLVSDDSPSVETSNCVVQSVWGYFKDDLDRLDDEDEDNGFQVNYLDELYQCMSNPYLCLAPYGGPVDPAIGLGGFLKQGEQLGPNTKYERANAIILTFLVKNHHDKHKLTAALEWEERYVDYMLNYTKTRMSKHMDIAFTSERSIEDELNRGSQSDVLTILVSYLIMFAYIAISLGHVQEVGRAFIDSKITLGVGGVIIVLASVVSSVGIFGYIGVPATLIIVEVIPFLVLAVGVDNIFILVQTYQRDSRRADETHEEHIGRILGRVGPSMLLTSISESCCFFLGGLSDMPAVKAFALYAGMALLFDFLLQITCFVSLLTLDTKRQAENRLDVCCFIRGKKTDVAPITEGLLYKFFKSVYVPFLMKKTVRVIVMIVFFGWLCSSIAIAPRIDIGLNQELSMPEDSFVLRYFQSLNKYLSIGPPVYFVLKSGLNFSTTFDQNLVCSGQFCNDDSVITQIYLSSKRSNVTYIARPASSWIDDYFDWSQASSCCKYHADTGGFCPHQNSSCETCTINRNSLHRPDEKDFGKYLPFFLQDNPDDYCAKAGHAAYGGGVRYSVLPTTNQTQVDASYFMAYHSILKTSGDYYGALRSARKISDNITHMLQGRLMSQGVPIEEALQVEVFPYSVFYVFYEQYLTMWPDTLQSMGISVLAIFIVTFLLMGFDIHSSLVVVITITMIVINLGGNMYYWSISLNAVSLVNLVMAVGISVEFCSHLVHSFSISTEGTREKRAADCLTKMGSSIFSGITLTKFGGILVLAFAKSQIFQVFYFRMYLGIVLIGAAHGLIFLPVLLSYIGVMQGPRGRSAHTIRTDARATTIPTNSNNTPHTGFATTSTSYHPDEAIFDNTNSFSPMYTSASQSSFGSVSSVANLQPSVGGYKRIPEN</sequence>
<dbReference type="Gene3D" id="1.20.1640.10">
    <property type="entry name" value="Multidrug efflux transporter AcrB transmembrane domain"/>
    <property type="match status" value="2"/>
</dbReference>
<dbReference type="Pfam" id="PF12349">
    <property type="entry name" value="Sterol-sensing"/>
    <property type="match status" value="1"/>
</dbReference>
<proteinExistence type="inferred from homology"/>
<evidence type="ECO:0000256" key="9">
    <source>
        <dbReference type="ARBA" id="ARBA00023098"/>
    </source>
</evidence>
<dbReference type="PANTHER" id="PTHR45727">
    <property type="entry name" value="NPC INTRACELLULAR CHOLESTEROL TRANSPORTER 1"/>
    <property type="match status" value="1"/>
</dbReference>
<evidence type="ECO:0000256" key="10">
    <source>
        <dbReference type="ARBA" id="ARBA00023136"/>
    </source>
</evidence>
<keyword evidence="9" id="KW-0443">Lipid metabolism</keyword>
<feature type="transmembrane region" description="Helical" evidence="16">
    <location>
        <begin position="428"/>
        <end position="448"/>
    </location>
</feature>
<comment type="similarity">
    <text evidence="2">Belongs to the patched family.</text>
</comment>
<evidence type="ECO:0000256" key="8">
    <source>
        <dbReference type="ARBA" id="ARBA00023055"/>
    </source>
</evidence>
<dbReference type="FunFam" id="1.20.1640.10:FF:000008">
    <property type="entry name" value="NPC intracellular cholesterol transporter 1"/>
    <property type="match status" value="1"/>
</dbReference>
<dbReference type="InterPro" id="IPR004765">
    <property type="entry name" value="NPC1-like"/>
</dbReference>
<keyword evidence="19" id="KW-1185">Reference proteome</keyword>
<name>A0A1I8PCD8_STOCA</name>
<protein>
    <recommendedName>
        <fullName evidence="17">SSD domain-containing protein</fullName>
    </recommendedName>
</protein>
<dbReference type="InterPro" id="IPR032190">
    <property type="entry name" value="NPC1_N"/>
</dbReference>
<evidence type="ECO:0000256" key="1">
    <source>
        <dbReference type="ARBA" id="ARBA00004127"/>
    </source>
</evidence>